<dbReference type="SUPFAM" id="SSF81296">
    <property type="entry name" value="E set domains"/>
    <property type="match status" value="1"/>
</dbReference>
<reference evidence="8 9" key="1">
    <citation type="submission" date="2019-12" db="EMBL/GenBank/DDBJ databases">
        <title>Genomic-based taxomic classification of the family Erythrobacteraceae.</title>
        <authorList>
            <person name="Xu L."/>
        </authorList>
    </citation>
    <scope>NUCLEOTIDE SEQUENCE [LARGE SCALE GENOMIC DNA]</scope>
    <source>
        <strain evidence="8 9">S36</strain>
    </source>
</reference>
<dbReference type="Proteomes" id="UP000469430">
    <property type="component" value="Unassembled WGS sequence"/>
</dbReference>
<evidence type="ECO:0000256" key="6">
    <source>
        <dbReference type="SAM" id="SignalP"/>
    </source>
</evidence>
<dbReference type="GO" id="GO:0005507">
    <property type="term" value="F:copper ion binding"/>
    <property type="evidence" value="ECO:0007669"/>
    <property type="project" value="InterPro"/>
</dbReference>
<evidence type="ECO:0000256" key="3">
    <source>
        <dbReference type="ARBA" id="ARBA00022729"/>
    </source>
</evidence>
<feature type="domain" description="CopC" evidence="7">
    <location>
        <begin position="24"/>
        <end position="126"/>
    </location>
</feature>
<dbReference type="OrthoDB" id="9796814at2"/>
<proteinExistence type="inferred from homology"/>
<evidence type="ECO:0000313" key="9">
    <source>
        <dbReference type="Proteomes" id="UP000469430"/>
    </source>
</evidence>
<gene>
    <name evidence="8" type="primary">copC</name>
    <name evidence="8" type="ORF">GRI97_12170</name>
</gene>
<dbReference type="RefSeq" id="WP_161391765.1">
    <property type="nucleotide sequence ID" value="NZ_JBHSCP010000001.1"/>
</dbReference>
<evidence type="ECO:0000256" key="5">
    <source>
        <dbReference type="ARBA" id="ARBA00023008"/>
    </source>
</evidence>
<dbReference type="EMBL" id="WTYJ01000002">
    <property type="protein sequence ID" value="MXO99744.1"/>
    <property type="molecule type" value="Genomic_DNA"/>
</dbReference>
<comment type="subcellular location">
    <subcellularLocation>
        <location evidence="1">Periplasm</location>
    </subcellularLocation>
</comment>
<dbReference type="AlphaFoldDB" id="A0A6I4TUV3"/>
<name>A0A6I4TUV3_9SPHN</name>
<dbReference type="InterPro" id="IPR047685">
    <property type="entry name" value="CopC-like"/>
</dbReference>
<dbReference type="GO" id="GO:0042597">
    <property type="term" value="C:periplasmic space"/>
    <property type="evidence" value="ECO:0007669"/>
    <property type="project" value="UniProtKB-SubCell"/>
</dbReference>
<feature type="signal peptide" evidence="6">
    <location>
        <begin position="1"/>
        <end position="23"/>
    </location>
</feature>
<comment type="caution">
    <text evidence="8">The sequence shown here is derived from an EMBL/GenBank/DDBJ whole genome shotgun (WGS) entry which is preliminary data.</text>
</comment>
<evidence type="ECO:0000256" key="2">
    <source>
        <dbReference type="ARBA" id="ARBA00010509"/>
    </source>
</evidence>
<keyword evidence="4" id="KW-0574">Periplasm</keyword>
<keyword evidence="3 6" id="KW-0732">Signal</keyword>
<keyword evidence="9" id="KW-1185">Reference proteome</keyword>
<feature type="chain" id="PRO_5026071773" evidence="6">
    <location>
        <begin position="24"/>
        <end position="127"/>
    </location>
</feature>
<comment type="similarity">
    <text evidence="2">Belongs to the CopC family.</text>
</comment>
<protein>
    <submittedName>
        <fullName evidence="8">Copper homeostasis periplasmic binding protein CopC</fullName>
    </submittedName>
</protein>
<dbReference type="Pfam" id="PF04234">
    <property type="entry name" value="CopC"/>
    <property type="match status" value="1"/>
</dbReference>
<evidence type="ECO:0000313" key="8">
    <source>
        <dbReference type="EMBL" id="MXO99744.1"/>
    </source>
</evidence>
<dbReference type="NCBIfam" id="NF033814">
    <property type="entry name" value="copper_CopC"/>
    <property type="match status" value="1"/>
</dbReference>
<evidence type="ECO:0000256" key="4">
    <source>
        <dbReference type="ARBA" id="ARBA00022764"/>
    </source>
</evidence>
<evidence type="ECO:0000256" key="1">
    <source>
        <dbReference type="ARBA" id="ARBA00004418"/>
    </source>
</evidence>
<dbReference type="InterPro" id="IPR014755">
    <property type="entry name" value="Cu-Rt/internalin_Ig-like"/>
</dbReference>
<evidence type="ECO:0000259" key="7">
    <source>
        <dbReference type="Pfam" id="PF04234"/>
    </source>
</evidence>
<sequence length="127" mass="13489">MRLPNFAFALAAAGLIMPQIALAHTRMVSSTPAANADVAAPTTIVLRFNEALIAPTAKAEIAMTGMPGMANHAPSPITGFTTQLAQDRKYMTLQLARPLAKGTYRVTWSAAGADTHRMNGNFSFTVK</sequence>
<dbReference type="GO" id="GO:0046688">
    <property type="term" value="P:response to copper ion"/>
    <property type="evidence" value="ECO:0007669"/>
    <property type="project" value="InterPro"/>
</dbReference>
<accession>A0A6I4TUV3</accession>
<keyword evidence="5" id="KW-0186">Copper</keyword>
<organism evidence="8 9">
    <name type="scientific">Croceibacterium xixiisoli</name>
    <dbReference type="NCBI Taxonomy" id="1476466"/>
    <lineage>
        <taxon>Bacteria</taxon>
        <taxon>Pseudomonadati</taxon>
        <taxon>Pseudomonadota</taxon>
        <taxon>Alphaproteobacteria</taxon>
        <taxon>Sphingomonadales</taxon>
        <taxon>Erythrobacteraceae</taxon>
        <taxon>Croceibacterium</taxon>
    </lineage>
</organism>
<dbReference type="InterPro" id="IPR014756">
    <property type="entry name" value="Ig_E-set"/>
</dbReference>
<dbReference type="InterPro" id="IPR007348">
    <property type="entry name" value="CopC_dom"/>
</dbReference>
<dbReference type="Gene3D" id="2.60.40.1220">
    <property type="match status" value="1"/>
</dbReference>